<dbReference type="EMBL" id="HACA01004046">
    <property type="protein sequence ID" value="CDW21407.1"/>
    <property type="molecule type" value="Transcribed_RNA"/>
</dbReference>
<dbReference type="InterPro" id="IPR058732">
    <property type="entry name" value="RUNDC1_M"/>
</dbReference>
<dbReference type="Gene3D" id="1.20.58.900">
    <property type="match status" value="1"/>
</dbReference>
<dbReference type="InterPro" id="IPR037213">
    <property type="entry name" value="Run_dom_sf"/>
</dbReference>
<dbReference type="InterPro" id="IPR004012">
    <property type="entry name" value="Run_dom"/>
</dbReference>
<dbReference type="CDD" id="cd17683">
    <property type="entry name" value="RUN_RUNDC1"/>
    <property type="match status" value="1"/>
</dbReference>
<feature type="coiled-coil region" evidence="1">
    <location>
        <begin position="63"/>
        <end position="90"/>
    </location>
</feature>
<dbReference type="SUPFAM" id="SSF140741">
    <property type="entry name" value="RUN domain-like"/>
    <property type="match status" value="1"/>
</dbReference>
<evidence type="ECO:0000259" key="2">
    <source>
        <dbReference type="PROSITE" id="PS50826"/>
    </source>
</evidence>
<dbReference type="Pfam" id="PF02759">
    <property type="entry name" value="RUN"/>
    <property type="match status" value="1"/>
</dbReference>
<dbReference type="Pfam" id="PF26030">
    <property type="entry name" value="RUNDC1"/>
    <property type="match status" value="1"/>
</dbReference>
<accession>A0A0K2T746</accession>
<sequence length="492" mass="55605">MSAPDGAKDNLLKELENFAFRSIPSVVSTCKIPSNSLESSSNQLQLLISSKGNEVATDEIKNNELLEIHRQRQTALINQLKEQLEELETYAYESGDGVIPSNILLERQRIVMDQLKAQLNFNLDNIDTLSDSELKTSVDNAVRDIINPLKMKSHLVNQLKTQITDLEMFIHFLQDEMLGDQEPCGCKKHEGLEVNRRKRTPSEREEIRAKTVNIMERAMAVLQIAATSQFGCSAMNSQQFQSNVLKGTPKGNHYGDLRARLEISVDHVLETCSQVECITDTDCTSIVSSENPETLIDSPRVTQIVRRELSVAIRDLMQHGMIEYGRNAGKKLVPFLGCATPTSSRYSSTVHPWNVIIRFYDMKGGRDYNSATSRKLSQSFGLNLDANAINPKQSFLSTIGSIISTHKPYKRSSDAQFKAFICAGLNQRKLIPWLKLIVKNQHILEIFYQPWSYVVKTNFDDAFRSIERLSLYGFNLPVDVAVKQFQDMSEAF</sequence>
<proteinExistence type="predicted"/>
<dbReference type="InterPro" id="IPR047343">
    <property type="entry name" value="RUSC1_2"/>
</dbReference>
<evidence type="ECO:0000313" key="3">
    <source>
        <dbReference type="EMBL" id="CDW21407.1"/>
    </source>
</evidence>
<evidence type="ECO:0000256" key="1">
    <source>
        <dbReference type="SAM" id="Coils"/>
    </source>
</evidence>
<protein>
    <submittedName>
        <fullName evidence="3">RUN domaincontaining protein 1like [Aplysia californica]</fullName>
    </submittedName>
</protein>
<feature type="domain" description="RUN" evidence="2">
    <location>
        <begin position="300"/>
        <end position="481"/>
    </location>
</feature>
<dbReference type="PANTHER" id="PTHR15591:SF19">
    <property type="entry name" value="RUN DOMAIN-CONTAINING PROTEIN 1 ISOFORM X1"/>
    <property type="match status" value="1"/>
</dbReference>
<reference evidence="3" key="1">
    <citation type="submission" date="2014-05" db="EMBL/GenBank/DDBJ databases">
        <authorList>
            <person name="Chronopoulou M."/>
        </authorList>
    </citation>
    <scope>NUCLEOTIDE SEQUENCE</scope>
    <source>
        <tissue evidence="3">Whole organism</tissue>
    </source>
</reference>
<dbReference type="AlphaFoldDB" id="A0A0K2T746"/>
<dbReference type="OrthoDB" id="10068328at2759"/>
<dbReference type="SMART" id="SM00593">
    <property type="entry name" value="RUN"/>
    <property type="match status" value="1"/>
</dbReference>
<dbReference type="PANTHER" id="PTHR15591">
    <property type="entry name" value="RUN AND SH3 DOMAIN CONTAINING"/>
    <property type="match status" value="1"/>
</dbReference>
<keyword evidence="1" id="KW-0175">Coiled coil</keyword>
<name>A0A0K2T746_LEPSM</name>
<organism evidence="3">
    <name type="scientific">Lepeophtheirus salmonis</name>
    <name type="common">Salmon louse</name>
    <name type="synonym">Caligus salmonis</name>
    <dbReference type="NCBI Taxonomy" id="72036"/>
    <lineage>
        <taxon>Eukaryota</taxon>
        <taxon>Metazoa</taxon>
        <taxon>Ecdysozoa</taxon>
        <taxon>Arthropoda</taxon>
        <taxon>Crustacea</taxon>
        <taxon>Multicrustacea</taxon>
        <taxon>Hexanauplia</taxon>
        <taxon>Copepoda</taxon>
        <taxon>Siphonostomatoida</taxon>
        <taxon>Caligidae</taxon>
        <taxon>Lepeophtheirus</taxon>
    </lineage>
</organism>
<dbReference type="PROSITE" id="PS50826">
    <property type="entry name" value="RUN"/>
    <property type="match status" value="1"/>
</dbReference>